<dbReference type="EMBL" id="LLXJ01001289">
    <property type="protein sequence ID" value="PKC02915.1"/>
    <property type="molecule type" value="Genomic_DNA"/>
</dbReference>
<feature type="region of interest" description="Disordered" evidence="1">
    <location>
        <begin position="34"/>
        <end position="84"/>
    </location>
</feature>
<evidence type="ECO:0000313" key="3">
    <source>
        <dbReference type="Proteomes" id="UP000232722"/>
    </source>
</evidence>
<dbReference type="Proteomes" id="UP000232722">
    <property type="component" value="Unassembled WGS sequence"/>
</dbReference>
<organism evidence="2 3">
    <name type="scientific">Rhizophagus irregularis</name>
    <dbReference type="NCBI Taxonomy" id="588596"/>
    <lineage>
        <taxon>Eukaryota</taxon>
        <taxon>Fungi</taxon>
        <taxon>Fungi incertae sedis</taxon>
        <taxon>Mucoromycota</taxon>
        <taxon>Glomeromycotina</taxon>
        <taxon>Glomeromycetes</taxon>
        <taxon>Glomerales</taxon>
        <taxon>Glomeraceae</taxon>
        <taxon>Rhizophagus</taxon>
    </lineage>
</organism>
<dbReference type="VEuPathDB" id="FungiDB:FUN_004234"/>
<feature type="compositionally biased region" description="Polar residues" evidence="1">
    <location>
        <begin position="57"/>
        <end position="69"/>
    </location>
</feature>
<dbReference type="VEuPathDB" id="FungiDB:FUN_004170"/>
<reference evidence="2 3" key="2">
    <citation type="submission" date="2017-09" db="EMBL/GenBank/DDBJ databases">
        <title>Extensive intraspecific genome diversity in a model arbuscular mycorrhizal fungus.</title>
        <authorList>
            <person name="Chen E.C."/>
            <person name="Morin E."/>
            <person name="Beaudet D."/>
            <person name="Noel J."/>
            <person name="Ndikumana S."/>
            <person name="Charron P."/>
            <person name="St-Onge C."/>
            <person name="Giorgi J."/>
            <person name="Grigoriev I.V."/>
            <person name="Roux C."/>
            <person name="Martin F.M."/>
            <person name="Corradi N."/>
        </authorList>
    </citation>
    <scope>NUCLEOTIDE SEQUENCE [LARGE SCALE GENOMIC DNA]</scope>
    <source>
        <strain evidence="2 3">A5</strain>
    </source>
</reference>
<name>A0A2N0P7V7_9GLOM</name>
<evidence type="ECO:0000256" key="1">
    <source>
        <dbReference type="SAM" id="MobiDB-lite"/>
    </source>
</evidence>
<gene>
    <name evidence="2" type="ORF">RhiirA5_424545</name>
</gene>
<comment type="caution">
    <text evidence="2">The sequence shown here is derived from an EMBL/GenBank/DDBJ whole genome shotgun (WGS) entry which is preliminary data.</text>
</comment>
<protein>
    <submittedName>
        <fullName evidence="2">Uncharacterized protein</fullName>
    </submittedName>
</protein>
<dbReference type="VEuPathDB" id="FungiDB:RhiirA1_466389"/>
<accession>A0A2N0P7V7</accession>
<evidence type="ECO:0000313" key="2">
    <source>
        <dbReference type="EMBL" id="PKC02915.1"/>
    </source>
</evidence>
<sequence length="118" mass="13774">MSSAIDCNTRRIYSKYRNNQISWEELNRAWNGNMKRVKSPPLTNQPPPSNPEQSPTLTDQPPLSRSIQPPTYEEATSGKSYCRRKHLHDNVSSAIAFNTKIYSKYRNNQIYWEELNRA</sequence>
<proteinExistence type="predicted"/>
<dbReference type="VEuPathDB" id="FungiDB:RhiirFUN_013068"/>
<reference evidence="2 3" key="1">
    <citation type="submission" date="2016-04" db="EMBL/GenBank/DDBJ databases">
        <title>Genome analyses suggest a sexual origin of heterokaryosis in a supposedly ancient asexual fungus.</title>
        <authorList>
            <person name="Ropars J."/>
            <person name="Sedzielewska K."/>
            <person name="Noel J."/>
            <person name="Charron P."/>
            <person name="Farinelli L."/>
            <person name="Marton T."/>
            <person name="Kruger M."/>
            <person name="Pelin A."/>
            <person name="Brachmann A."/>
            <person name="Corradi N."/>
        </authorList>
    </citation>
    <scope>NUCLEOTIDE SEQUENCE [LARGE SCALE GENOMIC DNA]</scope>
    <source>
        <strain evidence="2 3">A5</strain>
    </source>
</reference>
<dbReference type="AlphaFoldDB" id="A0A2N0P7V7"/>